<gene>
    <name evidence="2" type="ORF">HAX54_014624</name>
</gene>
<keyword evidence="3" id="KW-1185">Reference proteome</keyword>
<feature type="region of interest" description="Disordered" evidence="1">
    <location>
        <begin position="164"/>
        <end position="185"/>
    </location>
</feature>
<evidence type="ECO:0008006" key="4">
    <source>
        <dbReference type="Google" id="ProtNLM"/>
    </source>
</evidence>
<name>A0ABS8TQ88_DATST</name>
<sequence length="185" mass="20611">MEAESKNEDGEITNSLLVFDLIYETISEMGLPRVVAQAHVSSWDLFVTLCGEHIFLIWYPKSRNLGPLCDSCVVWVMNQYGKLESWVEKFVLDLNGGISDAIGFTRNENFLVVQYPGSLLSYDTGSREFKDLDIHGRSESFFLSKYDESLALLDGSCGATTDTSIASESEKATELQPELGQTSKD</sequence>
<dbReference type="EMBL" id="JACEIK010001910">
    <property type="protein sequence ID" value="MCD7473046.1"/>
    <property type="molecule type" value="Genomic_DNA"/>
</dbReference>
<evidence type="ECO:0000313" key="2">
    <source>
        <dbReference type="EMBL" id="MCD7473046.1"/>
    </source>
</evidence>
<accession>A0ABS8TQ88</accession>
<protein>
    <recommendedName>
        <fullName evidence="4">F-box associated domain-containing protein</fullName>
    </recommendedName>
</protein>
<organism evidence="2 3">
    <name type="scientific">Datura stramonium</name>
    <name type="common">Jimsonweed</name>
    <name type="synonym">Common thornapple</name>
    <dbReference type="NCBI Taxonomy" id="4076"/>
    <lineage>
        <taxon>Eukaryota</taxon>
        <taxon>Viridiplantae</taxon>
        <taxon>Streptophyta</taxon>
        <taxon>Embryophyta</taxon>
        <taxon>Tracheophyta</taxon>
        <taxon>Spermatophyta</taxon>
        <taxon>Magnoliopsida</taxon>
        <taxon>eudicotyledons</taxon>
        <taxon>Gunneridae</taxon>
        <taxon>Pentapetalae</taxon>
        <taxon>asterids</taxon>
        <taxon>lamiids</taxon>
        <taxon>Solanales</taxon>
        <taxon>Solanaceae</taxon>
        <taxon>Solanoideae</taxon>
        <taxon>Datureae</taxon>
        <taxon>Datura</taxon>
    </lineage>
</organism>
<reference evidence="2 3" key="1">
    <citation type="journal article" date="2021" name="BMC Genomics">
        <title>Datura genome reveals duplications of psychoactive alkaloid biosynthetic genes and high mutation rate following tissue culture.</title>
        <authorList>
            <person name="Rajewski A."/>
            <person name="Carter-House D."/>
            <person name="Stajich J."/>
            <person name="Litt A."/>
        </authorList>
    </citation>
    <scope>NUCLEOTIDE SEQUENCE [LARGE SCALE GENOMIC DNA]</scope>
    <source>
        <strain evidence="2">AR-01</strain>
    </source>
</reference>
<comment type="caution">
    <text evidence="2">The sequence shown here is derived from an EMBL/GenBank/DDBJ whole genome shotgun (WGS) entry which is preliminary data.</text>
</comment>
<proteinExistence type="predicted"/>
<evidence type="ECO:0000256" key="1">
    <source>
        <dbReference type="SAM" id="MobiDB-lite"/>
    </source>
</evidence>
<dbReference type="Proteomes" id="UP000823775">
    <property type="component" value="Unassembled WGS sequence"/>
</dbReference>
<evidence type="ECO:0000313" key="3">
    <source>
        <dbReference type="Proteomes" id="UP000823775"/>
    </source>
</evidence>